<accession>A0A7C8M9I1</accession>
<dbReference type="SMART" id="SM00248">
    <property type="entry name" value="ANK"/>
    <property type="match status" value="6"/>
</dbReference>
<dbReference type="PANTHER" id="PTHR24198">
    <property type="entry name" value="ANKYRIN REPEAT AND PROTEIN KINASE DOMAIN-CONTAINING PROTEIN"/>
    <property type="match status" value="1"/>
</dbReference>
<name>A0A7C8M9I1_9PLEO</name>
<dbReference type="AlphaFoldDB" id="A0A7C8M9I1"/>
<feature type="repeat" description="ANK" evidence="3">
    <location>
        <begin position="260"/>
        <end position="292"/>
    </location>
</feature>
<dbReference type="PANTHER" id="PTHR24198:SF165">
    <property type="entry name" value="ANKYRIN REPEAT-CONTAINING PROTEIN-RELATED"/>
    <property type="match status" value="1"/>
</dbReference>
<dbReference type="PROSITE" id="PS50088">
    <property type="entry name" value="ANK_REPEAT"/>
    <property type="match status" value="2"/>
</dbReference>
<keyword evidence="2 3" id="KW-0040">ANK repeat</keyword>
<feature type="repeat" description="ANK" evidence="3">
    <location>
        <begin position="318"/>
        <end position="350"/>
    </location>
</feature>
<dbReference type="InterPro" id="IPR002110">
    <property type="entry name" value="Ankyrin_rpt"/>
</dbReference>
<dbReference type="EMBL" id="JAADJZ010000012">
    <property type="protein sequence ID" value="KAF2871055.1"/>
    <property type="molecule type" value="Genomic_DNA"/>
</dbReference>
<reference evidence="4 5" key="1">
    <citation type="submission" date="2020-01" db="EMBL/GenBank/DDBJ databases">
        <authorList>
            <consortium name="DOE Joint Genome Institute"/>
            <person name="Haridas S."/>
            <person name="Albert R."/>
            <person name="Binder M."/>
            <person name="Bloem J."/>
            <person name="Labutti K."/>
            <person name="Salamov A."/>
            <person name="Andreopoulos B."/>
            <person name="Baker S.E."/>
            <person name="Barry K."/>
            <person name="Bills G."/>
            <person name="Bluhm B.H."/>
            <person name="Cannon C."/>
            <person name="Castanera R."/>
            <person name="Culley D.E."/>
            <person name="Daum C."/>
            <person name="Ezra D."/>
            <person name="Gonzalez J.B."/>
            <person name="Henrissat B."/>
            <person name="Kuo A."/>
            <person name="Liang C."/>
            <person name="Lipzen A."/>
            <person name="Lutzoni F."/>
            <person name="Magnuson J."/>
            <person name="Mondo S."/>
            <person name="Nolan M."/>
            <person name="Ohm R."/>
            <person name="Pangilinan J."/>
            <person name="Park H.-J.H."/>
            <person name="Ramirez L."/>
            <person name="Alfaro M."/>
            <person name="Sun H."/>
            <person name="Tritt A."/>
            <person name="Yoshinaga Y."/>
            <person name="Zwiers L.-H.L."/>
            <person name="Turgeon B.G."/>
            <person name="Goodwin S.B."/>
            <person name="Spatafora J.W."/>
            <person name="Crous P.W."/>
            <person name="Grigoriev I.V."/>
        </authorList>
    </citation>
    <scope>NUCLEOTIDE SEQUENCE [LARGE SCALE GENOMIC DNA]</scope>
    <source>
        <strain evidence="4 5">CBS 611.86</strain>
    </source>
</reference>
<dbReference type="Gene3D" id="1.25.40.20">
    <property type="entry name" value="Ankyrin repeat-containing domain"/>
    <property type="match status" value="1"/>
</dbReference>
<dbReference type="OrthoDB" id="4772757at2759"/>
<comment type="caution">
    <text evidence="4">The sequence shown here is derived from an EMBL/GenBank/DDBJ whole genome shotgun (WGS) entry which is preliminary data.</text>
</comment>
<gene>
    <name evidence="4" type="ORF">BDV95DRAFT_53261</name>
</gene>
<evidence type="ECO:0000256" key="3">
    <source>
        <dbReference type="PROSITE-ProRule" id="PRU00023"/>
    </source>
</evidence>
<keyword evidence="5" id="KW-1185">Reference proteome</keyword>
<dbReference type="SUPFAM" id="SSF48403">
    <property type="entry name" value="Ankyrin repeat"/>
    <property type="match status" value="2"/>
</dbReference>
<evidence type="ECO:0000313" key="5">
    <source>
        <dbReference type="Proteomes" id="UP000481861"/>
    </source>
</evidence>
<protein>
    <submittedName>
        <fullName evidence="4">Ankyrin repeat-containing domain protein</fullName>
    </submittedName>
</protein>
<evidence type="ECO:0000313" key="4">
    <source>
        <dbReference type="EMBL" id="KAF2871055.1"/>
    </source>
</evidence>
<proteinExistence type="predicted"/>
<dbReference type="Pfam" id="PF12796">
    <property type="entry name" value="Ank_2"/>
    <property type="match status" value="1"/>
</dbReference>
<dbReference type="PROSITE" id="PS50297">
    <property type="entry name" value="ANK_REP_REGION"/>
    <property type="match status" value="1"/>
</dbReference>
<evidence type="ECO:0000256" key="2">
    <source>
        <dbReference type="ARBA" id="ARBA00023043"/>
    </source>
</evidence>
<keyword evidence="1" id="KW-0677">Repeat</keyword>
<dbReference type="Proteomes" id="UP000481861">
    <property type="component" value="Unassembled WGS sequence"/>
</dbReference>
<dbReference type="InterPro" id="IPR036770">
    <property type="entry name" value="Ankyrin_rpt-contain_sf"/>
</dbReference>
<evidence type="ECO:0000256" key="1">
    <source>
        <dbReference type="ARBA" id="ARBA00022737"/>
    </source>
</evidence>
<organism evidence="4 5">
    <name type="scientific">Massariosphaeria phaeospora</name>
    <dbReference type="NCBI Taxonomy" id="100035"/>
    <lineage>
        <taxon>Eukaryota</taxon>
        <taxon>Fungi</taxon>
        <taxon>Dikarya</taxon>
        <taxon>Ascomycota</taxon>
        <taxon>Pezizomycotina</taxon>
        <taxon>Dothideomycetes</taxon>
        <taxon>Pleosporomycetidae</taxon>
        <taxon>Pleosporales</taxon>
        <taxon>Pleosporales incertae sedis</taxon>
        <taxon>Massariosphaeria</taxon>
    </lineage>
</organism>
<sequence>MPFVRPYLEQRLREGRTRGFLMLTLIRKVAERLTAENEDENQAKDYTSCVLELMTRAGFDNHVRELLFHGLEPFVRDCFESDLLAAAIYTNQMPLVKSLIDSQRIRPRRNNLGIPITIAGLVRRFEILDLFIARRNGHRLRDLYDVLKIATGNGDVEMVRYILSSNRNPFAHDLWSIEGFQPDRYIKDYRPGYAKIALRTPSVEVFNLMLAERAKWNLRPFRETFWFDLLHHVVREGWRTMTEHLISLGTPIEVPSQWQWMDSPLHGACEKGHSDVVAILLNHGAKIRGKDLEAAASHGHTATLTVLLERGADVHCEGAAESLFVAAKKGFIEIVRTLLDAGMDANQKSPSPMIGAVESEHEGIFWLLIERGARLDDAEVIAEAAGRAEAAGLDSMLSLVKRTMTGALPSERL</sequence>
<dbReference type="Pfam" id="PF00023">
    <property type="entry name" value="Ank"/>
    <property type="match status" value="1"/>
</dbReference>